<dbReference type="EMBL" id="MT144471">
    <property type="protein sequence ID" value="QJA54033.1"/>
    <property type="molecule type" value="Genomic_DNA"/>
</dbReference>
<sequence length="124" mass="15004">MDKSETYIKQCEKAEEIQCLWECKGGDWYVDTITFPGERIVEIIGGHIPTWEYSEYDYSYKEHQRRSFWLPRQDQLQMLSGLRWQEFDKECLKYGAPTKEQAGIQVVMKILYHKNKVWRDGEWK</sequence>
<reference evidence="1" key="1">
    <citation type="submission" date="2020-03" db="EMBL/GenBank/DDBJ databases">
        <title>The deep terrestrial virosphere.</title>
        <authorList>
            <person name="Holmfeldt K."/>
            <person name="Nilsson E."/>
            <person name="Simone D."/>
            <person name="Lopez-Fernandez M."/>
            <person name="Wu X."/>
            <person name="de Brujin I."/>
            <person name="Lundin D."/>
            <person name="Andersson A."/>
            <person name="Bertilsson S."/>
            <person name="Dopson M."/>
        </authorList>
    </citation>
    <scope>NUCLEOTIDE SEQUENCE</scope>
    <source>
        <strain evidence="1">TM448A04278</strain>
    </source>
</reference>
<organism evidence="1">
    <name type="scientific">viral metagenome</name>
    <dbReference type="NCBI Taxonomy" id="1070528"/>
    <lineage>
        <taxon>unclassified sequences</taxon>
        <taxon>metagenomes</taxon>
        <taxon>organismal metagenomes</taxon>
    </lineage>
</organism>
<dbReference type="AlphaFoldDB" id="A0A6H2A1H2"/>
<accession>A0A6H2A1H2</accession>
<name>A0A6H2A1H2_9ZZZZ</name>
<gene>
    <name evidence="1" type="ORF">TM448A04278_0013</name>
</gene>
<evidence type="ECO:0000313" key="1">
    <source>
        <dbReference type="EMBL" id="QJA54033.1"/>
    </source>
</evidence>
<protein>
    <submittedName>
        <fullName evidence="1">Uncharacterized protein</fullName>
    </submittedName>
</protein>
<proteinExistence type="predicted"/>